<evidence type="ECO:0000256" key="1">
    <source>
        <dbReference type="SAM" id="Phobius"/>
    </source>
</evidence>
<dbReference type="Proteomes" id="UP000198281">
    <property type="component" value="Unassembled WGS sequence"/>
</dbReference>
<name>A0A239D3Z4_9SPHN</name>
<dbReference type="RefSeq" id="WP_089218460.1">
    <property type="nucleotide sequence ID" value="NZ_FZOS01000003.1"/>
</dbReference>
<proteinExistence type="predicted"/>
<evidence type="ECO:0000259" key="2">
    <source>
        <dbReference type="Pfam" id="PF04024"/>
    </source>
</evidence>
<sequence>MHASPSVPARKESLFGVCAALGEDFGFNPLYLRIGLGVLMLWNPVAVVAGYFAVGVVALLTRIIFPNPKLAAVPEAAAVAPPILIAPSEESIEMPLAA</sequence>
<gene>
    <name evidence="3" type="ORF">SAMN06295912_103180</name>
</gene>
<organism evidence="3 4">
    <name type="scientific">Edaphosphingomonas laterariae</name>
    <dbReference type="NCBI Taxonomy" id="861865"/>
    <lineage>
        <taxon>Bacteria</taxon>
        <taxon>Pseudomonadati</taxon>
        <taxon>Pseudomonadota</taxon>
        <taxon>Alphaproteobacteria</taxon>
        <taxon>Sphingomonadales</taxon>
        <taxon>Rhizorhabdaceae</taxon>
        <taxon>Edaphosphingomonas</taxon>
    </lineage>
</organism>
<evidence type="ECO:0000313" key="4">
    <source>
        <dbReference type="Proteomes" id="UP000198281"/>
    </source>
</evidence>
<keyword evidence="1" id="KW-1133">Transmembrane helix</keyword>
<dbReference type="Pfam" id="PF04024">
    <property type="entry name" value="PspC"/>
    <property type="match status" value="1"/>
</dbReference>
<reference evidence="4" key="1">
    <citation type="submission" date="2017-06" db="EMBL/GenBank/DDBJ databases">
        <authorList>
            <person name="Varghese N."/>
            <person name="Submissions S."/>
        </authorList>
    </citation>
    <scope>NUCLEOTIDE SEQUENCE [LARGE SCALE GENOMIC DNA]</scope>
    <source>
        <strain evidence="4">LNB2</strain>
    </source>
</reference>
<keyword evidence="1" id="KW-0472">Membrane</keyword>
<accession>A0A239D3Z4</accession>
<dbReference type="EMBL" id="FZOS01000003">
    <property type="protein sequence ID" value="SNS26564.1"/>
    <property type="molecule type" value="Genomic_DNA"/>
</dbReference>
<dbReference type="InterPro" id="IPR007168">
    <property type="entry name" value="Phageshock_PspC_N"/>
</dbReference>
<protein>
    <submittedName>
        <fullName evidence="3">Phage shock protein C (PspC) family protein</fullName>
    </submittedName>
</protein>
<keyword evidence="4" id="KW-1185">Reference proteome</keyword>
<feature type="transmembrane region" description="Helical" evidence="1">
    <location>
        <begin position="34"/>
        <end position="60"/>
    </location>
</feature>
<dbReference type="AlphaFoldDB" id="A0A239D3Z4"/>
<evidence type="ECO:0000313" key="3">
    <source>
        <dbReference type="EMBL" id="SNS26564.1"/>
    </source>
</evidence>
<keyword evidence="1" id="KW-0812">Transmembrane</keyword>
<dbReference type="OrthoDB" id="7581438at2"/>
<feature type="domain" description="Phage shock protein PspC N-terminal" evidence="2">
    <location>
        <begin position="11"/>
        <end position="57"/>
    </location>
</feature>